<evidence type="ECO:0000313" key="3">
    <source>
        <dbReference type="Proteomes" id="UP001603857"/>
    </source>
</evidence>
<name>A0ABD1LR76_9FABA</name>
<reference evidence="2 3" key="1">
    <citation type="submission" date="2024-08" db="EMBL/GenBank/DDBJ databases">
        <title>Insights into the chromosomal genome structure of Flemingia macrophylla.</title>
        <authorList>
            <person name="Ding Y."/>
            <person name="Zhao Y."/>
            <person name="Bi W."/>
            <person name="Wu M."/>
            <person name="Zhao G."/>
            <person name="Gong Y."/>
            <person name="Li W."/>
            <person name="Zhang P."/>
        </authorList>
    </citation>
    <scope>NUCLEOTIDE SEQUENCE [LARGE SCALE GENOMIC DNA]</scope>
    <source>
        <strain evidence="2">DYQJB</strain>
        <tissue evidence="2">Leaf</tissue>
    </source>
</reference>
<dbReference type="PANTHER" id="PTHR38223:SF1">
    <property type="match status" value="1"/>
</dbReference>
<sequence length="98" mass="11182">MAGLQQYNFFPTDFFYPRSHPSQDNASVKPMVVPMQTPKEDSKQQQPQQQRSRMIIVPPLPSHALVSTPKRNPHLTRNYPTTQSKPLSWPLVGQRGKG</sequence>
<accession>A0ABD1LR76</accession>
<protein>
    <submittedName>
        <fullName evidence="2">Uncharacterized protein</fullName>
    </submittedName>
</protein>
<evidence type="ECO:0000313" key="2">
    <source>
        <dbReference type="EMBL" id="KAL2326027.1"/>
    </source>
</evidence>
<feature type="region of interest" description="Disordered" evidence="1">
    <location>
        <begin position="18"/>
        <end position="98"/>
    </location>
</feature>
<dbReference type="Proteomes" id="UP001603857">
    <property type="component" value="Unassembled WGS sequence"/>
</dbReference>
<dbReference type="AlphaFoldDB" id="A0ABD1LR76"/>
<comment type="caution">
    <text evidence="2">The sequence shown here is derived from an EMBL/GenBank/DDBJ whole genome shotgun (WGS) entry which is preliminary data.</text>
</comment>
<dbReference type="PANTHER" id="PTHR38223">
    <property type="match status" value="1"/>
</dbReference>
<keyword evidence="3" id="KW-1185">Reference proteome</keyword>
<gene>
    <name evidence="2" type="ORF">Fmac_025085</name>
</gene>
<evidence type="ECO:0000256" key="1">
    <source>
        <dbReference type="SAM" id="MobiDB-lite"/>
    </source>
</evidence>
<organism evidence="2 3">
    <name type="scientific">Flemingia macrophylla</name>
    <dbReference type="NCBI Taxonomy" id="520843"/>
    <lineage>
        <taxon>Eukaryota</taxon>
        <taxon>Viridiplantae</taxon>
        <taxon>Streptophyta</taxon>
        <taxon>Embryophyta</taxon>
        <taxon>Tracheophyta</taxon>
        <taxon>Spermatophyta</taxon>
        <taxon>Magnoliopsida</taxon>
        <taxon>eudicotyledons</taxon>
        <taxon>Gunneridae</taxon>
        <taxon>Pentapetalae</taxon>
        <taxon>rosids</taxon>
        <taxon>fabids</taxon>
        <taxon>Fabales</taxon>
        <taxon>Fabaceae</taxon>
        <taxon>Papilionoideae</taxon>
        <taxon>50 kb inversion clade</taxon>
        <taxon>NPAAA clade</taxon>
        <taxon>indigoferoid/millettioid clade</taxon>
        <taxon>Phaseoleae</taxon>
        <taxon>Flemingia</taxon>
    </lineage>
</organism>
<dbReference type="EMBL" id="JBGMDY010000008">
    <property type="protein sequence ID" value="KAL2326027.1"/>
    <property type="molecule type" value="Genomic_DNA"/>
</dbReference>
<proteinExistence type="predicted"/>